<keyword evidence="1" id="KW-0732">Signal</keyword>
<accession>A0ABY6CA64</accession>
<evidence type="ECO:0000313" key="2">
    <source>
        <dbReference type="EMBL" id="UXN69029.1"/>
    </source>
</evidence>
<evidence type="ECO:0000313" key="3">
    <source>
        <dbReference type="Proteomes" id="UP001061862"/>
    </source>
</evidence>
<sequence length="134" mass="13854">MTRISPRHAATIALGLSLLAAPAAMAQASTCASPGTYAFSNITLGSKDFLPSMSKQFAAAGLMAQRGNCTVEVICPRADDTQPGRDAAALTCRAARDIVVRGGSAASFSFDDVKNTRPSPGKDMNAGSIYITLK</sequence>
<feature type="signal peptide" evidence="1">
    <location>
        <begin position="1"/>
        <end position="26"/>
    </location>
</feature>
<organism evidence="2 3">
    <name type="scientific">Devosia neptuniae</name>
    <dbReference type="NCBI Taxonomy" id="191302"/>
    <lineage>
        <taxon>Bacteria</taxon>
        <taxon>Pseudomonadati</taxon>
        <taxon>Pseudomonadota</taxon>
        <taxon>Alphaproteobacteria</taxon>
        <taxon>Hyphomicrobiales</taxon>
        <taxon>Devosiaceae</taxon>
        <taxon>Devosia</taxon>
    </lineage>
</organism>
<keyword evidence="3" id="KW-1185">Reference proteome</keyword>
<dbReference type="Proteomes" id="UP001061862">
    <property type="component" value="Chromosome"/>
</dbReference>
<proteinExistence type="predicted"/>
<dbReference type="EMBL" id="CP104965">
    <property type="protein sequence ID" value="UXN69029.1"/>
    <property type="molecule type" value="Genomic_DNA"/>
</dbReference>
<protein>
    <submittedName>
        <fullName evidence="2">Uncharacterized protein</fullName>
    </submittedName>
</protein>
<gene>
    <name evidence="2" type="ORF">N8A98_17550</name>
</gene>
<evidence type="ECO:0000256" key="1">
    <source>
        <dbReference type="SAM" id="SignalP"/>
    </source>
</evidence>
<feature type="chain" id="PRO_5046329575" evidence="1">
    <location>
        <begin position="27"/>
        <end position="134"/>
    </location>
</feature>
<dbReference type="RefSeq" id="WP_262167230.1">
    <property type="nucleotide sequence ID" value="NZ_CP104965.1"/>
</dbReference>
<reference evidence="2 3" key="1">
    <citation type="submission" date="2022-09" db="EMBL/GenBank/DDBJ databases">
        <title>Interaction between co-microsymbionts with complementary sets of symbiotic genes in legume-rhizobium systems.</title>
        <authorList>
            <person name="Safronova V."/>
            <person name="Sazanova A."/>
            <person name="Afonin A."/>
            <person name="Chirak E."/>
        </authorList>
    </citation>
    <scope>NUCLEOTIDE SEQUENCE [LARGE SCALE GENOMIC DNA]</scope>
    <source>
        <strain evidence="2 3">A18/4-1</strain>
    </source>
</reference>
<name>A0ABY6CA64_9HYPH</name>